<dbReference type="Pfam" id="PF00307">
    <property type="entry name" value="CH"/>
    <property type="match status" value="2"/>
</dbReference>
<dbReference type="Proteomes" id="UP000019132">
    <property type="component" value="Unassembled WGS sequence"/>
</dbReference>
<dbReference type="HOGENOM" id="CLU_031252_0_0_1"/>
<dbReference type="InterPro" id="IPR036872">
    <property type="entry name" value="CH_dom_sf"/>
</dbReference>
<dbReference type="AlphaFoldDB" id="K3WZS5"/>
<dbReference type="GO" id="GO:0015629">
    <property type="term" value="C:actin cytoskeleton"/>
    <property type="evidence" value="ECO:0007669"/>
    <property type="project" value="TreeGrafter"/>
</dbReference>
<dbReference type="GO" id="GO:0051015">
    <property type="term" value="F:actin filament binding"/>
    <property type="evidence" value="ECO:0007669"/>
    <property type="project" value="TreeGrafter"/>
</dbReference>
<evidence type="ECO:0000313" key="4">
    <source>
        <dbReference type="Proteomes" id="UP000019132"/>
    </source>
</evidence>
<proteinExistence type="predicted"/>
<reference evidence="4" key="2">
    <citation type="submission" date="2010-04" db="EMBL/GenBank/DDBJ databases">
        <authorList>
            <person name="Buell R."/>
            <person name="Hamilton J."/>
            <person name="Hostetler J."/>
        </authorList>
    </citation>
    <scope>NUCLEOTIDE SEQUENCE [LARGE SCALE GENOMIC DNA]</scope>
    <source>
        <strain evidence="4">DAOM:BR144</strain>
    </source>
</reference>
<dbReference type="InterPro" id="IPR001715">
    <property type="entry name" value="CH_dom"/>
</dbReference>
<feature type="region of interest" description="Disordered" evidence="1">
    <location>
        <begin position="500"/>
        <end position="552"/>
    </location>
</feature>
<dbReference type="InterPro" id="IPR050606">
    <property type="entry name" value="Calponin-like"/>
</dbReference>
<reference evidence="3" key="3">
    <citation type="submission" date="2015-02" db="UniProtKB">
        <authorList>
            <consortium name="EnsemblProtists"/>
        </authorList>
    </citation>
    <scope>IDENTIFICATION</scope>
    <source>
        <strain evidence="3">DAOM BR144</strain>
    </source>
</reference>
<dbReference type="EMBL" id="GL376596">
    <property type="status" value="NOT_ANNOTATED_CDS"/>
    <property type="molecule type" value="Genomic_DNA"/>
</dbReference>
<organism evidence="3 4">
    <name type="scientific">Globisporangium ultimum (strain ATCC 200006 / CBS 805.95 / DAOM BR144)</name>
    <name type="common">Pythium ultimum</name>
    <dbReference type="NCBI Taxonomy" id="431595"/>
    <lineage>
        <taxon>Eukaryota</taxon>
        <taxon>Sar</taxon>
        <taxon>Stramenopiles</taxon>
        <taxon>Oomycota</taxon>
        <taxon>Peronosporomycetes</taxon>
        <taxon>Pythiales</taxon>
        <taxon>Pythiaceae</taxon>
        <taxon>Globisporangium</taxon>
    </lineage>
</organism>
<feature type="compositionally biased region" description="Low complexity" evidence="1">
    <location>
        <begin position="514"/>
        <end position="533"/>
    </location>
</feature>
<protein>
    <recommendedName>
        <fullName evidence="2">Calponin-homology (CH) domain-containing protein</fullName>
    </recommendedName>
</protein>
<reference evidence="4" key="1">
    <citation type="journal article" date="2010" name="Genome Biol.">
        <title>Genome sequence of the necrotrophic plant pathogen Pythium ultimum reveals original pathogenicity mechanisms and effector repertoire.</title>
        <authorList>
            <person name="Levesque C.A."/>
            <person name="Brouwer H."/>
            <person name="Cano L."/>
            <person name="Hamilton J.P."/>
            <person name="Holt C."/>
            <person name="Huitema E."/>
            <person name="Raffaele S."/>
            <person name="Robideau G.P."/>
            <person name="Thines M."/>
            <person name="Win J."/>
            <person name="Zerillo M.M."/>
            <person name="Beakes G.W."/>
            <person name="Boore J.L."/>
            <person name="Busam D."/>
            <person name="Dumas B."/>
            <person name="Ferriera S."/>
            <person name="Fuerstenberg S.I."/>
            <person name="Gachon C.M."/>
            <person name="Gaulin E."/>
            <person name="Govers F."/>
            <person name="Grenville-Briggs L."/>
            <person name="Horner N."/>
            <person name="Hostetler J."/>
            <person name="Jiang R.H."/>
            <person name="Johnson J."/>
            <person name="Krajaejun T."/>
            <person name="Lin H."/>
            <person name="Meijer H.J."/>
            <person name="Moore B."/>
            <person name="Morris P."/>
            <person name="Phuntmart V."/>
            <person name="Puiu D."/>
            <person name="Shetty J."/>
            <person name="Stajich J.E."/>
            <person name="Tripathy S."/>
            <person name="Wawra S."/>
            <person name="van West P."/>
            <person name="Whitty B.R."/>
            <person name="Coutinho P.M."/>
            <person name="Henrissat B."/>
            <person name="Martin F."/>
            <person name="Thomas P.D."/>
            <person name="Tyler B.M."/>
            <person name="De Vries R.P."/>
            <person name="Kamoun S."/>
            <person name="Yandell M."/>
            <person name="Tisserat N."/>
            <person name="Buell C.R."/>
        </authorList>
    </citation>
    <scope>NUCLEOTIDE SEQUENCE</scope>
    <source>
        <strain evidence="4">DAOM:BR144</strain>
    </source>
</reference>
<dbReference type="PANTHER" id="PTHR47385:SF14">
    <property type="entry name" value="TRANSGELIN"/>
    <property type="match status" value="1"/>
</dbReference>
<keyword evidence="4" id="KW-1185">Reference proteome</keyword>
<dbReference type="eggNOG" id="KOG2046">
    <property type="taxonomic scope" value="Eukaryota"/>
</dbReference>
<feature type="region of interest" description="Disordered" evidence="1">
    <location>
        <begin position="249"/>
        <end position="274"/>
    </location>
</feature>
<dbReference type="SMART" id="SM00033">
    <property type="entry name" value="CH"/>
    <property type="match status" value="2"/>
</dbReference>
<evidence type="ECO:0000259" key="2">
    <source>
        <dbReference type="PROSITE" id="PS50021"/>
    </source>
</evidence>
<feature type="compositionally biased region" description="Pro residues" evidence="1">
    <location>
        <begin position="503"/>
        <end position="513"/>
    </location>
</feature>
<dbReference type="VEuPathDB" id="FungiDB:PYU1_G010452"/>
<sequence length="552" mass="59632">MSRPPVQARGGGYGLDAELARRAAERYDYEMEDEARAWIEAVSGMAIGDEFGEGLRDGVILCTLVNKIHPDIVKRIETKSKMPFKLMENVSSFLRACRTMGVSEFDLFETVDLFELKDLGHVVRCIFALGRAVQKTYPDFNGPTLGVKESVKNERTFTEEKLNEARAAPSLVNLGSFRTMERLDVSRGNSVTFGAEAATSFHRAPPPPPPPSEEKVEFVSQVRAGKAFFDHKAFFDRPAPVRAQSESVASRFGSSWSPAKPEKPTGSENPEDSENVAQLANAIEQVSVEEPAAPIASSIPGLSPAKQTGPTPEEEAQEWIESVLNEKFLTSFGDSLKDGVMLCTLMNKIRPGIISRIQTSSMPFKQMENITAFLKACRSVGVAEFDLFETVDLFELKKVDLVVKCIHALGRAVQKNVPEFDGPSLGAKIATTNKRSFTDAQIKEAAAAVPILAHGSSQVMERKPFDRSASVTFGFDAAISGRDQRTESSPVTIATVKEEAAPAPTPAPAPAHIPAPASASSTGDSSDSASKSSHLPKSVLGGSALPTRTVWS</sequence>
<feature type="domain" description="Calponin-homology (CH)" evidence="2">
    <location>
        <begin position="310"/>
        <end position="414"/>
    </location>
</feature>
<dbReference type="EnsemblProtists" id="PYU1_T010474">
    <property type="protein sequence ID" value="PYU1_T010474"/>
    <property type="gene ID" value="PYU1_G010452"/>
</dbReference>
<dbReference type="SUPFAM" id="SSF47576">
    <property type="entry name" value="Calponin-homology domain, CH-domain"/>
    <property type="match status" value="2"/>
</dbReference>
<evidence type="ECO:0000313" key="3">
    <source>
        <dbReference type="EnsemblProtists" id="PYU1_T010474"/>
    </source>
</evidence>
<dbReference type="InterPro" id="IPR003096">
    <property type="entry name" value="SM22_calponin"/>
</dbReference>
<dbReference type="GO" id="GO:0007015">
    <property type="term" value="P:actin filament organization"/>
    <property type="evidence" value="ECO:0007669"/>
    <property type="project" value="TreeGrafter"/>
</dbReference>
<dbReference type="PANTHER" id="PTHR47385">
    <property type="entry name" value="CALPONIN"/>
    <property type="match status" value="1"/>
</dbReference>
<dbReference type="STRING" id="431595.K3WZS5"/>
<accession>K3WZS5</accession>
<dbReference type="Gene3D" id="1.10.418.10">
    <property type="entry name" value="Calponin-like domain"/>
    <property type="match status" value="2"/>
</dbReference>
<dbReference type="PRINTS" id="PR00888">
    <property type="entry name" value="SM22CALPONIN"/>
</dbReference>
<dbReference type="OMA" id="WIEAVTH"/>
<dbReference type="PROSITE" id="PS50021">
    <property type="entry name" value="CH"/>
    <property type="match status" value="2"/>
</dbReference>
<evidence type="ECO:0000256" key="1">
    <source>
        <dbReference type="SAM" id="MobiDB-lite"/>
    </source>
</evidence>
<feature type="domain" description="Calponin-homology (CH)" evidence="2">
    <location>
        <begin position="29"/>
        <end position="134"/>
    </location>
</feature>
<dbReference type="InParanoid" id="K3WZS5"/>
<name>K3WZS5_GLOUD</name>